<dbReference type="AlphaFoldDB" id="A0AAN7LNN7"/>
<evidence type="ECO:0000313" key="7">
    <source>
        <dbReference type="EMBL" id="KAK4784525.1"/>
    </source>
</evidence>
<dbReference type="InterPro" id="IPR024788">
    <property type="entry name" value="Malectin-like_Carb-bd_dom"/>
</dbReference>
<evidence type="ECO:0000313" key="8">
    <source>
        <dbReference type="Proteomes" id="UP001346149"/>
    </source>
</evidence>
<proteinExistence type="predicted"/>
<evidence type="ECO:0000256" key="1">
    <source>
        <dbReference type="ARBA" id="ARBA00004167"/>
    </source>
</evidence>
<accession>A0AAN7LNN7</accession>
<evidence type="ECO:0000256" key="3">
    <source>
        <dbReference type="ARBA" id="ARBA00022729"/>
    </source>
</evidence>
<keyword evidence="3" id="KW-0732">Signal</keyword>
<keyword evidence="8" id="KW-1185">Reference proteome</keyword>
<evidence type="ECO:0000256" key="2">
    <source>
        <dbReference type="ARBA" id="ARBA00022692"/>
    </source>
</evidence>
<evidence type="ECO:0000256" key="5">
    <source>
        <dbReference type="ARBA" id="ARBA00023136"/>
    </source>
</evidence>
<keyword evidence="4" id="KW-1133">Transmembrane helix</keyword>
<evidence type="ECO:0000256" key="4">
    <source>
        <dbReference type="ARBA" id="ARBA00022989"/>
    </source>
</evidence>
<dbReference type="PANTHER" id="PTHR45631:SF206">
    <property type="entry name" value="PROTEIN KINASE DOMAIN-CONTAINING PROTEIN"/>
    <property type="match status" value="1"/>
</dbReference>
<keyword evidence="2" id="KW-0812">Transmembrane</keyword>
<dbReference type="EMBL" id="JAXQNO010000014">
    <property type="protein sequence ID" value="KAK4784525.1"/>
    <property type="molecule type" value="Genomic_DNA"/>
</dbReference>
<comment type="caution">
    <text evidence="7">The sequence shown here is derived from an EMBL/GenBank/DDBJ whole genome shotgun (WGS) entry which is preliminary data.</text>
</comment>
<protein>
    <recommendedName>
        <fullName evidence="6">Malectin-like domain-containing protein</fullName>
    </recommendedName>
</protein>
<reference evidence="7 8" key="1">
    <citation type="journal article" date="2023" name="Hortic Res">
        <title>Pangenome of water caltrop reveals structural variations and asymmetric subgenome divergence after allopolyploidization.</title>
        <authorList>
            <person name="Zhang X."/>
            <person name="Chen Y."/>
            <person name="Wang L."/>
            <person name="Yuan Y."/>
            <person name="Fang M."/>
            <person name="Shi L."/>
            <person name="Lu R."/>
            <person name="Comes H.P."/>
            <person name="Ma Y."/>
            <person name="Chen Y."/>
            <person name="Huang G."/>
            <person name="Zhou Y."/>
            <person name="Zheng Z."/>
            <person name="Qiu Y."/>
        </authorList>
    </citation>
    <scope>NUCLEOTIDE SEQUENCE [LARGE SCALE GENOMIC DNA]</scope>
    <source>
        <strain evidence="7">F231</strain>
    </source>
</reference>
<organism evidence="7 8">
    <name type="scientific">Trapa natans</name>
    <name type="common">Water chestnut</name>
    <dbReference type="NCBI Taxonomy" id="22666"/>
    <lineage>
        <taxon>Eukaryota</taxon>
        <taxon>Viridiplantae</taxon>
        <taxon>Streptophyta</taxon>
        <taxon>Embryophyta</taxon>
        <taxon>Tracheophyta</taxon>
        <taxon>Spermatophyta</taxon>
        <taxon>Magnoliopsida</taxon>
        <taxon>eudicotyledons</taxon>
        <taxon>Gunneridae</taxon>
        <taxon>Pentapetalae</taxon>
        <taxon>rosids</taxon>
        <taxon>malvids</taxon>
        <taxon>Myrtales</taxon>
        <taxon>Lythraceae</taxon>
        <taxon>Trapa</taxon>
    </lineage>
</organism>
<sequence>MYFISIDCGAPNDYDDYGLGVYYKTDDKFIDSGENRQISTQHIYEYKEQRSKNLRVFPNGTRNCYTLQPDKGKGNKYLIRATFYYGNYDSKDQQPVFDLHIGTDYWDTVNSTDFFYTEVIHIPKTDDIQVCLVNTGNGFPFISSLELRWLDSSIYQVNFATSLLTKWRYDIGSSATYRFPQDAYDRIWSGKNYDFVPLNIRETTSLSNNNDAYKVPAEVLQTALSTSDVNSPISLYWNSNSNYTWVIYFHFAELKDFPSGQLREFNITVNGNFLKNVTLEYLKPVTVASDFVSGSKINFTIQAIQQSGKLPPILNAIELFTIIKHLSTPTALDDITAINEIKKVYTIKRVSWQGDPCVPTNFTWEGVECSYEGSPRITAL</sequence>
<dbReference type="Proteomes" id="UP001346149">
    <property type="component" value="Unassembled WGS sequence"/>
</dbReference>
<dbReference type="Pfam" id="PF12819">
    <property type="entry name" value="Malectin_like"/>
    <property type="match status" value="1"/>
</dbReference>
<dbReference type="GO" id="GO:0016020">
    <property type="term" value="C:membrane"/>
    <property type="evidence" value="ECO:0007669"/>
    <property type="project" value="UniProtKB-SubCell"/>
</dbReference>
<name>A0AAN7LNN7_TRANT</name>
<feature type="domain" description="Malectin-like" evidence="6">
    <location>
        <begin position="6"/>
        <end position="322"/>
    </location>
</feature>
<keyword evidence="5" id="KW-0472">Membrane</keyword>
<comment type="subcellular location">
    <subcellularLocation>
        <location evidence="1">Membrane</location>
        <topology evidence="1">Single-pass membrane protein</topology>
    </subcellularLocation>
</comment>
<dbReference type="PANTHER" id="PTHR45631">
    <property type="entry name" value="OS07G0107800 PROTEIN-RELATED"/>
    <property type="match status" value="1"/>
</dbReference>
<dbReference type="Gene3D" id="2.60.120.430">
    <property type="entry name" value="Galactose-binding lectin"/>
    <property type="match status" value="1"/>
</dbReference>
<evidence type="ECO:0000259" key="6">
    <source>
        <dbReference type="Pfam" id="PF12819"/>
    </source>
</evidence>
<gene>
    <name evidence="7" type="ORF">SAY86_018893</name>
</gene>